<organism evidence="1 2">
    <name type="scientific">Microcebus murinus</name>
    <name type="common">Gray mouse lemur</name>
    <name type="synonym">Lemur murinus</name>
    <dbReference type="NCBI Taxonomy" id="30608"/>
    <lineage>
        <taxon>Eukaryota</taxon>
        <taxon>Metazoa</taxon>
        <taxon>Chordata</taxon>
        <taxon>Craniata</taxon>
        <taxon>Vertebrata</taxon>
        <taxon>Euteleostomi</taxon>
        <taxon>Mammalia</taxon>
        <taxon>Eutheria</taxon>
        <taxon>Euarchontoglires</taxon>
        <taxon>Primates</taxon>
        <taxon>Strepsirrhini</taxon>
        <taxon>Lemuriformes</taxon>
        <taxon>Cheirogaleidae</taxon>
        <taxon>Microcebus</taxon>
    </lineage>
</organism>
<dbReference type="Pfam" id="PF18772">
    <property type="entry name" value="APOBEC2"/>
    <property type="match status" value="1"/>
</dbReference>
<dbReference type="Proteomes" id="UP000694394">
    <property type="component" value="Chromosome 7"/>
</dbReference>
<accession>A0A8C5Y5D3</accession>
<reference evidence="1" key="2">
    <citation type="submission" date="2025-08" db="UniProtKB">
        <authorList>
            <consortium name="Ensembl"/>
        </authorList>
    </citation>
    <scope>IDENTIFICATION</scope>
</reference>
<sequence>MTLRIRNPMVRIYPKTFYYHFNNRPILSGRNDTWLCFEVKTKNSPVSFYSGVFRNQ</sequence>
<evidence type="ECO:0000313" key="1">
    <source>
        <dbReference type="Ensembl" id="ENSMICP00000046529.1"/>
    </source>
</evidence>
<protein>
    <submittedName>
        <fullName evidence="1">Uncharacterized protein</fullName>
    </submittedName>
</protein>
<keyword evidence="2" id="KW-1185">Reference proteome</keyword>
<dbReference type="EMBL" id="ABDC03008890">
    <property type="status" value="NOT_ANNOTATED_CDS"/>
    <property type="molecule type" value="Genomic_DNA"/>
</dbReference>
<dbReference type="AlphaFoldDB" id="A0A8C5Y5D3"/>
<reference evidence="1" key="3">
    <citation type="submission" date="2025-09" db="UniProtKB">
        <authorList>
            <consortium name="Ensembl"/>
        </authorList>
    </citation>
    <scope>IDENTIFICATION</scope>
</reference>
<dbReference type="Ensembl" id="ENSMICT00000068174.1">
    <property type="protein sequence ID" value="ENSMICP00000046529.1"/>
    <property type="gene ID" value="ENSMICG00000041647.1"/>
</dbReference>
<proteinExistence type="predicted"/>
<dbReference type="GeneTree" id="ENSGT00960000192491"/>
<dbReference type="Gene3D" id="3.40.140.10">
    <property type="entry name" value="Cytidine Deaminase, domain 2"/>
    <property type="match status" value="1"/>
</dbReference>
<reference evidence="1" key="1">
    <citation type="submission" date="2016-12" db="EMBL/GenBank/DDBJ databases">
        <title>Mouse lemur reference genome and diversity panel.</title>
        <authorList>
            <person name="Harris R."/>
            <person name="Larsen P."/>
            <person name="Liu Y."/>
            <person name="Hughes D.S."/>
            <person name="Murali S."/>
            <person name="Raveendran M."/>
            <person name="Korchina V."/>
            <person name="Wang M."/>
            <person name="Jhangiani S."/>
            <person name="Bandaranaike D."/>
            <person name="Bellair M."/>
            <person name="Blankenburg K."/>
            <person name="Chao H."/>
            <person name="Dahdouli M."/>
            <person name="Dinh H."/>
            <person name="Doddapaneni H."/>
            <person name="English A."/>
            <person name="Firestine M."/>
            <person name="Gnanaolivu R."/>
            <person name="Gross S."/>
            <person name="Hernandez B."/>
            <person name="Javaid M."/>
            <person name="Jayaseelan J."/>
            <person name="Jones J."/>
            <person name="Khan Z."/>
            <person name="Kovar C."/>
            <person name="Kurapati P."/>
            <person name="Le B."/>
            <person name="Lee S."/>
            <person name="Li M."/>
            <person name="Mathew T."/>
            <person name="Narasimhan A."/>
            <person name="Ngo D."/>
            <person name="Nguyen L."/>
            <person name="Okwuonu G."/>
            <person name="Ongeri F."/>
            <person name="Osuji N."/>
            <person name="Pu L.-L."/>
            <person name="Puazo M."/>
            <person name="Quiroz J."/>
            <person name="Raj R."/>
            <person name="Rajbhandari K."/>
            <person name="Reid J.G."/>
            <person name="Santibanez J."/>
            <person name="Sexton D."/>
            <person name="Skinner E."/>
            <person name="Vee V."/>
            <person name="Weissenberger G."/>
            <person name="Wu Y."/>
            <person name="Xin Y."/>
            <person name="Han Y."/>
            <person name="Campbell C."/>
            <person name="Brown A."/>
            <person name="Sullivan B."/>
            <person name="Shelton J."/>
            <person name="Brown S."/>
            <person name="Dudchenko O."/>
            <person name="Machol I."/>
            <person name="Durand N."/>
            <person name="Shamim M."/>
            <person name="Lieberman A."/>
            <person name="Muzny D.M."/>
            <person name="Richards S."/>
            <person name="Yoder A."/>
            <person name="Worley K.C."/>
            <person name="Rogers J."/>
            <person name="Gibbs R.A."/>
        </authorList>
    </citation>
    <scope>NUCLEOTIDE SEQUENCE [LARGE SCALE GENOMIC DNA]</scope>
</reference>
<name>A0A8C5Y5D3_MICMU</name>
<evidence type="ECO:0000313" key="2">
    <source>
        <dbReference type="Proteomes" id="UP000694394"/>
    </source>
</evidence>